<name>A0A7R9QLM2_9ACAR</name>
<dbReference type="GO" id="GO:0016020">
    <property type="term" value="C:membrane"/>
    <property type="evidence" value="ECO:0007669"/>
    <property type="project" value="UniProtKB-SubCell"/>
</dbReference>
<sequence>YHAIIHPLRETSDVVEWLRSNKWFLISILWLGGMGVGAAQLVYSRALPFTYGTDNFYDCREIWDDYWGRTYTIVIFVATFALPLTILVFVYSSIGFHVWRHVIPGNEDKQRDDTQRNRKDKL</sequence>
<feature type="non-terminal residue" evidence="11">
    <location>
        <position position="122"/>
    </location>
</feature>
<keyword evidence="12" id="KW-1185">Reference proteome</keyword>
<protein>
    <recommendedName>
        <fullName evidence="10">G-protein coupled receptors family 1 profile domain-containing protein</fullName>
    </recommendedName>
</protein>
<keyword evidence="6 9" id="KW-0472">Membrane</keyword>
<gene>
    <name evidence="11" type="ORF">ONB1V03_LOCUS6953</name>
</gene>
<dbReference type="SUPFAM" id="SSF81321">
    <property type="entry name" value="Family A G protein-coupled receptor-like"/>
    <property type="match status" value="1"/>
</dbReference>
<feature type="domain" description="G-protein coupled receptors family 1 profile" evidence="10">
    <location>
        <begin position="1"/>
        <end position="122"/>
    </location>
</feature>
<evidence type="ECO:0000313" key="12">
    <source>
        <dbReference type="Proteomes" id="UP000728032"/>
    </source>
</evidence>
<dbReference type="PROSITE" id="PS50262">
    <property type="entry name" value="G_PROTEIN_RECEP_F1_2"/>
    <property type="match status" value="1"/>
</dbReference>
<organism evidence="11">
    <name type="scientific">Oppiella nova</name>
    <dbReference type="NCBI Taxonomy" id="334625"/>
    <lineage>
        <taxon>Eukaryota</taxon>
        <taxon>Metazoa</taxon>
        <taxon>Ecdysozoa</taxon>
        <taxon>Arthropoda</taxon>
        <taxon>Chelicerata</taxon>
        <taxon>Arachnida</taxon>
        <taxon>Acari</taxon>
        <taxon>Acariformes</taxon>
        <taxon>Sarcoptiformes</taxon>
        <taxon>Oribatida</taxon>
        <taxon>Brachypylina</taxon>
        <taxon>Oppioidea</taxon>
        <taxon>Oppiidae</taxon>
        <taxon>Oppiella</taxon>
    </lineage>
</organism>
<evidence type="ECO:0000256" key="7">
    <source>
        <dbReference type="ARBA" id="ARBA00023170"/>
    </source>
</evidence>
<evidence type="ECO:0000256" key="5">
    <source>
        <dbReference type="ARBA" id="ARBA00023040"/>
    </source>
</evidence>
<dbReference type="AlphaFoldDB" id="A0A7R9QLM2"/>
<dbReference type="Gene3D" id="1.20.1070.10">
    <property type="entry name" value="Rhodopsin 7-helix transmembrane proteins"/>
    <property type="match status" value="1"/>
</dbReference>
<dbReference type="Proteomes" id="UP000728032">
    <property type="component" value="Unassembled WGS sequence"/>
</dbReference>
<dbReference type="EMBL" id="OC918178">
    <property type="protein sequence ID" value="CAD7648833.1"/>
    <property type="molecule type" value="Genomic_DNA"/>
</dbReference>
<comment type="subcellular location">
    <subcellularLocation>
        <location evidence="1">Membrane</location>
        <topology evidence="1">Multi-pass membrane protein</topology>
    </subcellularLocation>
</comment>
<accession>A0A7R9QLM2</accession>
<evidence type="ECO:0000256" key="1">
    <source>
        <dbReference type="ARBA" id="ARBA00004141"/>
    </source>
</evidence>
<dbReference type="PANTHER" id="PTHR24238">
    <property type="entry name" value="G-PROTEIN COUPLED RECEPTOR"/>
    <property type="match status" value="1"/>
</dbReference>
<dbReference type="InterPro" id="IPR000276">
    <property type="entry name" value="GPCR_Rhodpsn"/>
</dbReference>
<evidence type="ECO:0000256" key="4">
    <source>
        <dbReference type="ARBA" id="ARBA00022989"/>
    </source>
</evidence>
<evidence type="ECO:0000256" key="2">
    <source>
        <dbReference type="ARBA" id="ARBA00010663"/>
    </source>
</evidence>
<proteinExistence type="inferred from homology"/>
<feature type="transmembrane region" description="Helical" evidence="9">
    <location>
        <begin position="71"/>
        <end position="91"/>
    </location>
</feature>
<dbReference type="InterPro" id="IPR017452">
    <property type="entry name" value="GPCR_Rhodpsn_7TM"/>
</dbReference>
<keyword evidence="3 9" id="KW-0812">Transmembrane</keyword>
<keyword evidence="8" id="KW-0807">Transducer</keyword>
<keyword evidence="5" id="KW-0297">G-protein coupled receptor</keyword>
<dbReference type="Pfam" id="PF00001">
    <property type="entry name" value="7tm_1"/>
    <property type="match status" value="1"/>
</dbReference>
<evidence type="ECO:0000256" key="9">
    <source>
        <dbReference type="SAM" id="Phobius"/>
    </source>
</evidence>
<keyword evidence="7" id="KW-0675">Receptor</keyword>
<evidence type="ECO:0000313" key="11">
    <source>
        <dbReference type="EMBL" id="CAD7648833.1"/>
    </source>
</evidence>
<dbReference type="GO" id="GO:0004930">
    <property type="term" value="F:G protein-coupled receptor activity"/>
    <property type="evidence" value="ECO:0007669"/>
    <property type="project" value="UniProtKB-KW"/>
</dbReference>
<evidence type="ECO:0000259" key="10">
    <source>
        <dbReference type="PROSITE" id="PS50262"/>
    </source>
</evidence>
<evidence type="ECO:0000256" key="3">
    <source>
        <dbReference type="ARBA" id="ARBA00022692"/>
    </source>
</evidence>
<evidence type="ECO:0000256" key="8">
    <source>
        <dbReference type="ARBA" id="ARBA00023224"/>
    </source>
</evidence>
<feature type="transmembrane region" description="Helical" evidence="9">
    <location>
        <begin position="23"/>
        <end position="43"/>
    </location>
</feature>
<evidence type="ECO:0000256" key="6">
    <source>
        <dbReference type="ARBA" id="ARBA00023136"/>
    </source>
</evidence>
<keyword evidence="4 9" id="KW-1133">Transmembrane helix</keyword>
<comment type="similarity">
    <text evidence="2">Belongs to the G-protein coupled receptor 1 family.</text>
</comment>
<dbReference type="EMBL" id="CAJPVJ010003353">
    <property type="protein sequence ID" value="CAG2167446.1"/>
    <property type="molecule type" value="Genomic_DNA"/>
</dbReference>
<reference evidence="11" key="1">
    <citation type="submission" date="2020-11" db="EMBL/GenBank/DDBJ databases">
        <authorList>
            <person name="Tran Van P."/>
        </authorList>
    </citation>
    <scope>NUCLEOTIDE SEQUENCE</scope>
</reference>
<feature type="non-terminal residue" evidence="11">
    <location>
        <position position="1"/>
    </location>
</feature>
<dbReference type="OrthoDB" id="10037617at2759"/>